<dbReference type="CDD" id="cd01392">
    <property type="entry name" value="HTH_LacI"/>
    <property type="match status" value="1"/>
</dbReference>
<dbReference type="SUPFAM" id="SSF47413">
    <property type="entry name" value="lambda repressor-like DNA-binding domains"/>
    <property type="match status" value="1"/>
</dbReference>
<dbReference type="RefSeq" id="WP_185444945.1">
    <property type="nucleotide sequence ID" value="NZ_CP043661.1"/>
</dbReference>
<dbReference type="SMART" id="SM00354">
    <property type="entry name" value="HTH_LACI"/>
    <property type="match status" value="1"/>
</dbReference>
<feature type="domain" description="HTH lacI-type" evidence="4">
    <location>
        <begin position="3"/>
        <end position="58"/>
    </location>
</feature>
<dbReference type="PANTHER" id="PTHR30146">
    <property type="entry name" value="LACI-RELATED TRANSCRIPTIONAL REPRESSOR"/>
    <property type="match status" value="1"/>
</dbReference>
<gene>
    <name evidence="6" type="ORF">F1D05_37360</name>
</gene>
<dbReference type="PROSITE" id="PS50932">
    <property type="entry name" value="HTH_LACI_2"/>
    <property type="match status" value="1"/>
</dbReference>
<dbReference type="SUPFAM" id="SSF53822">
    <property type="entry name" value="Periplasmic binding protein-like I"/>
    <property type="match status" value="1"/>
</dbReference>
<keyword evidence="3" id="KW-0804">Transcription</keyword>
<sequence>MRVTLKDIADEAGVSMMTVSNVVNGKRARVSPDTIERIQRIVAERGYVPSASARSLAAKSSRLIGLLVPAADEDSLMISPHNVAIVGQIERELRKGGYHLLLRGIAEPAEVAEALQSWSLDGAVLLGFLDEEIDRLTPRTIGKVSLLAIDSYSANPLTTGVRSDDFTGALLAARHLISLGHSEIVFASPSFSSVGVVHQRYEGFRAAFAEAGMEWRERLVTVETTTHAQGRSLGLRLMSEHPDATAVFATADILAIGIMEGLAESGFSVPADVSVLGFDDLDLSRYVTPKLTTIAQDIPQKAQIAVRQLLATVESREHLTDPITLDVRLIERDSTASPPVLVRAGLEEQDARGQRDVE</sequence>
<evidence type="ECO:0000259" key="4">
    <source>
        <dbReference type="PROSITE" id="PS50932"/>
    </source>
</evidence>
<dbReference type="InterPro" id="IPR001387">
    <property type="entry name" value="Cro/C1-type_HTH"/>
</dbReference>
<evidence type="ECO:0000256" key="1">
    <source>
        <dbReference type="ARBA" id="ARBA00023015"/>
    </source>
</evidence>
<evidence type="ECO:0000256" key="2">
    <source>
        <dbReference type="ARBA" id="ARBA00023125"/>
    </source>
</evidence>
<organism evidence="6 7">
    <name type="scientific">Kribbella qitaiheensis</name>
    <dbReference type="NCBI Taxonomy" id="1544730"/>
    <lineage>
        <taxon>Bacteria</taxon>
        <taxon>Bacillati</taxon>
        <taxon>Actinomycetota</taxon>
        <taxon>Actinomycetes</taxon>
        <taxon>Propionibacteriales</taxon>
        <taxon>Kribbellaceae</taxon>
        <taxon>Kribbella</taxon>
    </lineage>
</organism>
<dbReference type="Proteomes" id="UP000515563">
    <property type="component" value="Chromosome"/>
</dbReference>
<dbReference type="InterPro" id="IPR000843">
    <property type="entry name" value="HTH_LacI"/>
</dbReference>
<dbReference type="CDD" id="cd06267">
    <property type="entry name" value="PBP1_LacI_sugar_binding-like"/>
    <property type="match status" value="1"/>
</dbReference>
<accession>A0A7G6X8H1</accession>
<dbReference type="AlphaFoldDB" id="A0A7G6X8H1"/>
<dbReference type="GO" id="GO:0003700">
    <property type="term" value="F:DNA-binding transcription factor activity"/>
    <property type="evidence" value="ECO:0007669"/>
    <property type="project" value="TreeGrafter"/>
</dbReference>
<reference evidence="6 7" key="2">
    <citation type="journal article" date="2020" name="Microbiol. Resour. Announc.">
        <title>Antarctic desert soil bacteria exhibit high novel natural product potential, evaluated through long-read genome sequencing and comparative genomics.</title>
        <authorList>
            <person name="Benaud N."/>
            <person name="Edwards R.J."/>
            <person name="Amos T.G."/>
            <person name="D'Agostino P.M."/>
            <person name="Gutierrez-Chavez C."/>
            <person name="Montgomery K."/>
            <person name="Nicetic I."/>
            <person name="Ferrari B.C."/>
        </authorList>
    </citation>
    <scope>NUCLEOTIDE SEQUENCE [LARGE SCALE GENOMIC DNA]</scope>
    <source>
        <strain evidence="6 7">SPB151</strain>
    </source>
</reference>
<evidence type="ECO:0000259" key="5">
    <source>
        <dbReference type="PROSITE" id="PS50943"/>
    </source>
</evidence>
<dbReference type="PROSITE" id="PS00356">
    <property type="entry name" value="HTH_LACI_1"/>
    <property type="match status" value="1"/>
</dbReference>
<dbReference type="EMBL" id="CP043661">
    <property type="protein sequence ID" value="QNE22536.1"/>
    <property type="molecule type" value="Genomic_DNA"/>
</dbReference>
<evidence type="ECO:0000313" key="7">
    <source>
        <dbReference type="Proteomes" id="UP000515563"/>
    </source>
</evidence>
<keyword evidence="1" id="KW-0805">Transcription regulation</keyword>
<dbReference type="KEGG" id="kqi:F1D05_37360"/>
<dbReference type="InterPro" id="IPR046335">
    <property type="entry name" value="LacI/GalR-like_sensor"/>
</dbReference>
<dbReference type="Pfam" id="PF00356">
    <property type="entry name" value="LacI"/>
    <property type="match status" value="1"/>
</dbReference>
<evidence type="ECO:0000256" key="3">
    <source>
        <dbReference type="ARBA" id="ARBA00023163"/>
    </source>
</evidence>
<dbReference type="InterPro" id="IPR028082">
    <property type="entry name" value="Peripla_BP_I"/>
</dbReference>
<reference evidence="7" key="1">
    <citation type="submission" date="2019-09" db="EMBL/GenBank/DDBJ databases">
        <title>Antimicrobial potential of Antarctic Bacteria.</title>
        <authorList>
            <person name="Benaud N."/>
            <person name="Edwards R.J."/>
            <person name="Ferrari B.C."/>
        </authorList>
    </citation>
    <scope>NUCLEOTIDE SEQUENCE [LARGE SCALE GENOMIC DNA]</scope>
    <source>
        <strain evidence="7">SPB151</strain>
    </source>
</reference>
<dbReference type="PROSITE" id="PS50943">
    <property type="entry name" value="HTH_CROC1"/>
    <property type="match status" value="1"/>
</dbReference>
<dbReference type="PANTHER" id="PTHR30146:SF24">
    <property type="entry name" value="XYLOSE OPERON REGULATORY PROTEIN"/>
    <property type="match status" value="1"/>
</dbReference>
<name>A0A7G6X8H1_9ACTN</name>
<keyword evidence="7" id="KW-1185">Reference proteome</keyword>
<dbReference type="GO" id="GO:0000976">
    <property type="term" value="F:transcription cis-regulatory region binding"/>
    <property type="evidence" value="ECO:0007669"/>
    <property type="project" value="TreeGrafter"/>
</dbReference>
<dbReference type="PRINTS" id="PR00036">
    <property type="entry name" value="HTHLACI"/>
</dbReference>
<dbReference type="InterPro" id="IPR010982">
    <property type="entry name" value="Lambda_DNA-bd_dom_sf"/>
</dbReference>
<dbReference type="Pfam" id="PF13377">
    <property type="entry name" value="Peripla_BP_3"/>
    <property type="match status" value="1"/>
</dbReference>
<evidence type="ECO:0000313" key="6">
    <source>
        <dbReference type="EMBL" id="QNE22536.1"/>
    </source>
</evidence>
<keyword evidence="2" id="KW-0238">DNA-binding</keyword>
<protein>
    <submittedName>
        <fullName evidence="6">LacI family transcriptional regulator</fullName>
    </submittedName>
</protein>
<proteinExistence type="predicted"/>
<feature type="domain" description="HTH cro/C1-type" evidence="5">
    <location>
        <begin position="4"/>
        <end position="38"/>
    </location>
</feature>
<dbReference type="Gene3D" id="1.10.260.40">
    <property type="entry name" value="lambda repressor-like DNA-binding domains"/>
    <property type="match status" value="1"/>
</dbReference>
<dbReference type="Gene3D" id="3.40.50.2300">
    <property type="match status" value="2"/>
</dbReference>